<feature type="binding site" evidence="14">
    <location>
        <position position="174"/>
    </location>
    <ligand>
        <name>NAD(+)</name>
        <dbReference type="ChEBI" id="CHEBI:57540"/>
    </ligand>
</feature>
<dbReference type="SMART" id="SM00278">
    <property type="entry name" value="HhH1"/>
    <property type="match status" value="4"/>
</dbReference>
<dbReference type="EC" id="6.5.1.2" evidence="2 14"/>
<dbReference type="CDD" id="cd17748">
    <property type="entry name" value="BRCT_DNA_ligase_like"/>
    <property type="match status" value="1"/>
</dbReference>
<dbReference type="Pfam" id="PF14520">
    <property type="entry name" value="HHH_5"/>
    <property type="match status" value="1"/>
</dbReference>
<keyword evidence="14" id="KW-0464">Manganese</keyword>
<evidence type="ECO:0000256" key="4">
    <source>
        <dbReference type="ARBA" id="ARBA00022598"/>
    </source>
</evidence>
<comment type="similarity">
    <text evidence="13 14">Belongs to the NAD-dependent DNA ligase family. LigA subfamily.</text>
</comment>
<dbReference type="Gene3D" id="3.30.470.30">
    <property type="entry name" value="DNA ligase/mRNA capping enzyme"/>
    <property type="match status" value="1"/>
</dbReference>
<dbReference type="Pfam" id="PF22745">
    <property type="entry name" value="Nlig-Ia"/>
    <property type="match status" value="1"/>
</dbReference>
<dbReference type="SMART" id="SM00292">
    <property type="entry name" value="BRCT"/>
    <property type="match status" value="1"/>
</dbReference>
<feature type="binding site" evidence="14">
    <location>
        <position position="114"/>
    </location>
    <ligand>
        <name>NAD(+)</name>
        <dbReference type="ChEBI" id="CHEBI:57540"/>
    </ligand>
</feature>
<feature type="binding site" evidence="14">
    <location>
        <position position="408"/>
    </location>
    <ligand>
        <name>Zn(2+)</name>
        <dbReference type="ChEBI" id="CHEBI:29105"/>
    </ligand>
</feature>
<dbReference type="Pfam" id="PF12826">
    <property type="entry name" value="HHH_2"/>
    <property type="match status" value="1"/>
</dbReference>
<dbReference type="SUPFAM" id="SSF50249">
    <property type="entry name" value="Nucleic acid-binding proteins"/>
    <property type="match status" value="1"/>
</dbReference>
<dbReference type="GO" id="GO:0006281">
    <property type="term" value="P:DNA repair"/>
    <property type="evidence" value="ECO:0007669"/>
    <property type="project" value="UniProtKB-KW"/>
</dbReference>
<dbReference type="InterPro" id="IPR004150">
    <property type="entry name" value="NAD_DNA_ligase_OB"/>
</dbReference>
<dbReference type="Pfam" id="PF03120">
    <property type="entry name" value="OB_DNA_ligase"/>
    <property type="match status" value="1"/>
</dbReference>
<evidence type="ECO:0000256" key="9">
    <source>
        <dbReference type="ARBA" id="ARBA00022842"/>
    </source>
</evidence>
<evidence type="ECO:0000256" key="8">
    <source>
        <dbReference type="ARBA" id="ARBA00022833"/>
    </source>
</evidence>
<evidence type="ECO:0000256" key="10">
    <source>
        <dbReference type="ARBA" id="ARBA00023027"/>
    </source>
</evidence>
<dbReference type="FunFam" id="3.30.470.30:FF:000001">
    <property type="entry name" value="DNA ligase"/>
    <property type="match status" value="1"/>
</dbReference>
<dbReference type="AlphaFoldDB" id="A0A8J2FRU3"/>
<dbReference type="PANTHER" id="PTHR23389:SF9">
    <property type="entry name" value="DNA LIGASE"/>
    <property type="match status" value="1"/>
</dbReference>
<dbReference type="InterPro" id="IPR013840">
    <property type="entry name" value="DNAligase_N"/>
</dbReference>
<evidence type="ECO:0000256" key="6">
    <source>
        <dbReference type="ARBA" id="ARBA00022723"/>
    </source>
</evidence>
<accession>A0A8J2FRU3</accession>
<dbReference type="CDD" id="cd00114">
    <property type="entry name" value="LIGANc"/>
    <property type="match status" value="1"/>
</dbReference>
<dbReference type="RefSeq" id="WP_174581852.1">
    <property type="nucleotide sequence ID" value="NZ_CAJNOB010000001.1"/>
</dbReference>
<dbReference type="Proteomes" id="UP000663859">
    <property type="component" value="Unassembled WGS sequence"/>
</dbReference>
<comment type="cofactor">
    <cofactor evidence="14">
        <name>Mg(2+)</name>
        <dbReference type="ChEBI" id="CHEBI:18420"/>
    </cofactor>
    <cofactor evidence="14">
        <name>Mn(2+)</name>
        <dbReference type="ChEBI" id="CHEBI:29035"/>
    </cofactor>
</comment>
<dbReference type="FunFam" id="1.10.287.610:FF:000002">
    <property type="entry name" value="DNA ligase"/>
    <property type="match status" value="1"/>
</dbReference>
<dbReference type="InterPro" id="IPR036420">
    <property type="entry name" value="BRCT_dom_sf"/>
</dbReference>
<dbReference type="PANTHER" id="PTHR23389">
    <property type="entry name" value="CHROMOSOME TRANSMISSION FIDELITY FACTOR 18"/>
    <property type="match status" value="1"/>
</dbReference>
<keyword evidence="8 14" id="KW-0862">Zinc</keyword>
<dbReference type="FunFam" id="1.10.150.20:FF:000007">
    <property type="entry name" value="DNA ligase"/>
    <property type="match status" value="1"/>
</dbReference>
<evidence type="ECO:0000256" key="14">
    <source>
        <dbReference type="HAMAP-Rule" id="MF_01588"/>
    </source>
</evidence>
<dbReference type="SUPFAM" id="SSF52113">
    <property type="entry name" value="BRCT domain"/>
    <property type="match status" value="1"/>
</dbReference>
<feature type="binding site" evidence="14">
    <location>
        <position position="424"/>
    </location>
    <ligand>
        <name>Zn(2+)</name>
        <dbReference type="ChEBI" id="CHEBI:29105"/>
    </ligand>
</feature>
<evidence type="ECO:0000256" key="7">
    <source>
        <dbReference type="ARBA" id="ARBA00022763"/>
    </source>
</evidence>
<keyword evidence="5 14" id="KW-0235">DNA replication</keyword>
<evidence type="ECO:0000256" key="13">
    <source>
        <dbReference type="ARBA" id="ARBA00060881"/>
    </source>
</evidence>
<dbReference type="PROSITE" id="PS50172">
    <property type="entry name" value="BRCT"/>
    <property type="match status" value="1"/>
</dbReference>
<organism evidence="17 18">
    <name type="scientific">Candidatus Methylacidithermus pantelleriae</name>
    <dbReference type="NCBI Taxonomy" id="2744239"/>
    <lineage>
        <taxon>Bacteria</taxon>
        <taxon>Pseudomonadati</taxon>
        <taxon>Verrucomicrobiota</taxon>
        <taxon>Methylacidiphilae</taxon>
        <taxon>Methylacidiphilales</taxon>
        <taxon>Methylacidiphilaceae</taxon>
        <taxon>Candidatus Methylacidithermus</taxon>
    </lineage>
</organism>
<dbReference type="InterPro" id="IPR001357">
    <property type="entry name" value="BRCT_dom"/>
</dbReference>
<dbReference type="Gene3D" id="1.10.150.20">
    <property type="entry name" value="5' to 3' exonuclease, C-terminal subdomain"/>
    <property type="match status" value="2"/>
</dbReference>
<keyword evidence="11 14" id="KW-0234">DNA repair</keyword>
<dbReference type="FunFam" id="2.40.50.140:FF:000012">
    <property type="entry name" value="DNA ligase"/>
    <property type="match status" value="1"/>
</dbReference>
<keyword evidence="7 14" id="KW-0227">DNA damage</keyword>
<dbReference type="InterPro" id="IPR001679">
    <property type="entry name" value="DNA_ligase"/>
</dbReference>
<dbReference type="InterPro" id="IPR003583">
    <property type="entry name" value="Hlx-hairpin-Hlx_DNA-bd_motif"/>
</dbReference>
<keyword evidence="4 14" id="KW-0436">Ligase</keyword>
<keyword evidence="6 14" id="KW-0479">Metal-binding</keyword>
<comment type="function">
    <text evidence="1 14">DNA ligase that catalyzes the formation of phosphodiester linkages between 5'-phosphoryl and 3'-hydroxyl groups in double-stranded DNA using NAD as a coenzyme and as the energy source for the reaction. It is essential for DNA replication and repair of damaged DNA.</text>
</comment>
<evidence type="ECO:0000313" key="18">
    <source>
        <dbReference type="Proteomes" id="UP000663859"/>
    </source>
</evidence>
<dbReference type="SUPFAM" id="SSF56091">
    <property type="entry name" value="DNA ligase/mRNA capping enzyme, catalytic domain"/>
    <property type="match status" value="1"/>
</dbReference>
<dbReference type="NCBIfam" id="NF005932">
    <property type="entry name" value="PRK07956.1"/>
    <property type="match status" value="1"/>
</dbReference>
<feature type="binding site" evidence="14">
    <location>
        <begin position="34"/>
        <end position="38"/>
    </location>
    <ligand>
        <name>NAD(+)</name>
        <dbReference type="ChEBI" id="CHEBI:57540"/>
    </ligand>
</feature>
<dbReference type="InterPro" id="IPR018239">
    <property type="entry name" value="DNA_ligase_AS"/>
</dbReference>
<dbReference type="EMBL" id="CAJNOB010000001">
    <property type="protein sequence ID" value="CAF0689959.1"/>
    <property type="molecule type" value="Genomic_DNA"/>
</dbReference>
<keyword evidence="10 14" id="KW-0520">NAD</keyword>
<dbReference type="FunFam" id="1.10.150.20:FF:000006">
    <property type="entry name" value="DNA ligase"/>
    <property type="match status" value="1"/>
</dbReference>
<dbReference type="PROSITE" id="PS01056">
    <property type="entry name" value="DNA_LIGASE_N2"/>
    <property type="match status" value="1"/>
</dbReference>
<dbReference type="GO" id="GO:0046872">
    <property type="term" value="F:metal ion binding"/>
    <property type="evidence" value="ECO:0007669"/>
    <property type="project" value="UniProtKB-KW"/>
</dbReference>
<dbReference type="GO" id="GO:0003911">
    <property type="term" value="F:DNA ligase (NAD+) activity"/>
    <property type="evidence" value="ECO:0007669"/>
    <property type="project" value="UniProtKB-UniRule"/>
</dbReference>
<dbReference type="Gene3D" id="3.40.50.10190">
    <property type="entry name" value="BRCT domain"/>
    <property type="match status" value="1"/>
</dbReference>
<dbReference type="InterPro" id="IPR010994">
    <property type="entry name" value="RuvA_2-like"/>
</dbReference>
<dbReference type="GO" id="GO:0005829">
    <property type="term" value="C:cytosol"/>
    <property type="evidence" value="ECO:0007669"/>
    <property type="project" value="TreeGrafter"/>
</dbReference>
<evidence type="ECO:0000256" key="15">
    <source>
        <dbReference type="RuleBase" id="RU000618"/>
    </source>
</evidence>
<evidence type="ECO:0000256" key="12">
    <source>
        <dbReference type="ARBA" id="ARBA00034005"/>
    </source>
</evidence>
<dbReference type="SUPFAM" id="SSF47781">
    <property type="entry name" value="RuvA domain 2-like"/>
    <property type="match status" value="1"/>
</dbReference>
<name>A0A8J2FRU3_9BACT</name>
<dbReference type="GO" id="GO:0006260">
    <property type="term" value="P:DNA replication"/>
    <property type="evidence" value="ECO:0007669"/>
    <property type="project" value="UniProtKB-KW"/>
</dbReference>
<evidence type="ECO:0000259" key="16">
    <source>
        <dbReference type="PROSITE" id="PS50172"/>
    </source>
</evidence>
<comment type="catalytic activity">
    <reaction evidence="12 14 15">
        <text>NAD(+) + (deoxyribonucleotide)n-3'-hydroxyl + 5'-phospho-(deoxyribonucleotide)m = (deoxyribonucleotide)n+m + AMP + beta-nicotinamide D-nucleotide.</text>
        <dbReference type="EC" id="6.5.1.2"/>
    </reaction>
</comment>
<comment type="caution">
    <text evidence="17">The sequence shown here is derived from an EMBL/GenBank/DDBJ whole genome shotgun (WGS) entry which is preliminary data.</text>
</comment>
<evidence type="ECO:0000256" key="2">
    <source>
        <dbReference type="ARBA" id="ARBA00012722"/>
    </source>
</evidence>
<dbReference type="Gene3D" id="1.10.287.610">
    <property type="entry name" value="Helix hairpin bin"/>
    <property type="match status" value="1"/>
</dbReference>
<feature type="binding site" evidence="14">
    <location>
        <position position="314"/>
    </location>
    <ligand>
        <name>NAD(+)</name>
        <dbReference type="ChEBI" id="CHEBI:57540"/>
    </ligand>
</feature>
<keyword evidence="9 14" id="KW-0460">Magnesium</keyword>
<evidence type="ECO:0000256" key="5">
    <source>
        <dbReference type="ARBA" id="ARBA00022705"/>
    </source>
</evidence>
<feature type="binding site" evidence="14">
    <location>
        <position position="290"/>
    </location>
    <ligand>
        <name>NAD(+)</name>
        <dbReference type="ChEBI" id="CHEBI:57540"/>
    </ligand>
</feature>
<feature type="binding site" evidence="14">
    <location>
        <position position="411"/>
    </location>
    <ligand>
        <name>Zn(2+)</name>
        <dbReference type="ChEBI" id="CHEBI:29105"/>
    </ligand>
</feature>
<dbReference type="Pfam" id="PF01653">
    <property type="entry name" value="DNA_ligase_aden"/>
    <property type="match status" value="1"/>
</dbReference>
<reference evidence="17" key="1">
    <citation type="submission" date="2021-02" db="EMBL/GenBank/DDBJ databases">
        <authorList>
            <person name="Cremers G."/>
            <person name="Picone N."/>
        </authorList>
    </citation>
    <scope>NUCLEOTIDE SEQUENCE</scope>
    <source>
        <strain evidence="17">PQ17</strain>
    </source>
</reference>
<evidence type="ECO:0000256" key="1">
    <source>
        <dbReference type="ARBA" id="ARBA00004067"/>
    </source>
</evidence>
<feature type="active site" description="N6-AMP-lysine intermediate" evidence="14">
    <location>
        <position position="116"/>
    </location>
</feature>
<gene>
    <name evidence="14 17" type="primary">ligA</name>
    <name evidence="17" type="ORF">MPNT_10453</name>
</gene>
<proteinExistence type="inferred from homology"/>
<dbReference type="InterPro" id="IPR012340">
    <property type="entry name" value="NA-bd_OB-fold"/>
</dbReference>
<dbReference type="HAMAP" id="MF_01588">
    <property type="entry name" value="DNA_ligase_A"/>
    <property type="match status" value="1"/>
</dbReference>
<feature type="binding site" evidence="14">
    <location>
        <begin position="83"/>
        <end position="84"/>
    </location>
    <ligand>
        <name>NAD(+)</name>
        <dbReference type="ChEBI" id="CHEBI:57540"/>
    </ligand>
</feature>
<sequence>MTREQAVQRHRELAEQIRRHDYLYYVLGQPEISDEAYDALYHELVELEKKFPELITPDSPTQRVGGQPLEEFRHVEHAVPMLSLDNTYSESELLEFVERVTRALRCPFVPMVVEPKIDGVSISCRYEKGVFVQAATRGDGRVGDDVTQNVRTIRSLPLRLLLASPPEVLEVRGEVYFPLEAFRKVNEERIRAGEPPFANPRNAAAGTLKQLDPRIVASRPLAIVFYAAGQIRGLSIRTQRQWLEFLGKAGLPRPERFWFCQNKEELLLAVRELDQLRPALPYETDGAVIKVDDWTLRERLGQTAKAPRWAIAYKYGSAKARTRLRSVTFQVGRTGTITPVAEMDPVFLGGTIVSRATLHNFDEIRRKGIRIGDYVFVQKAGEVIPEVVGVDVAARNGTEKEIVPPEQCPVCGEKLQWEGIFLRCPNLNCPAQLKRLLMHFAQRRAMDIEGLGEKLADQLVDTGLVQDVADLYTLQMRDLLRLERMGEKSARNLLEAIAKSKKQDAARLIFALGIPHVGETLAQELCRHFGNLNRLAQASLEELQAVPNVGEIVAHSLYRYFRDPKNRRRLERLKEYGVNFQCLERRLPVGPLSGKTVVITGTLSEPREEIARKIEAAGGRVASTVSRRTDWLIVGENPGSKLQEARRLGIPVMTEQELRRMLS</sequence>
<dbReference type="PIRSF" id="PIRSF001604">
    <property type="entry name" value="LigA"/>
    <property type="match status" value="1"/>
</dbReference>
<protein>
    <recommendedName>
        <fullName evidence="3 14">DNA ligase</fullName>
        <ecNumber evidence="2 14">6.5.1.2</ecNumber>
    </recommendedName>
    <alternativeName>
        <fullName evidence="14">Polydeoxyribonucleotide synthase [NAD(+)]</fullName>
    </alternativeName>
</protein>
<dbReference type="InterPro" id="IPR013839">
    <property type="entry name" value="DNAligase_adenylation"/>
</dbReference>
<evidence type="ECO:0000256" key="3">
    <source>
        <dbReference type="ARBA" id="ARBA00013308"/>
    </source>
</evidence>
<dbReference type="Gene3D" id="2.40.50.140">
    <property type="entry name" value="Nucleic acid-binding proteins"/>
    <property type="match status" value="1"/>
</dbReference>
<evidence type="ECO:0000256" key="11">
    <source>
        <dbReference type="ARBA" id="ARBA00023204"/>
    </source>
</evidence>
<feature type="domain" description="BRCT" evidence="16">
    <location>
        <begin position="587"/>
        <end position="663"/>
    </location>
</feature>
<feature type="binding site" evidence="14">
    <location>
        <position position="429"/>
    </location>
    <ligand>
        <name>Zn(2+)</name>
        <dbReference type="ChEBI" id="CHEBI:29105"/>
    </ligand>
</feature>
<dbReference type="InterPro" id="IPR033136">
    <property type="entry name" value="DNA_ligase_CS"/>
</dbReference>
<feature type="binding site" evidence="14">
    <location>
        <position position="137"/>
    </location>
    <ligand>
        <name>NAD(+)</name>
        <dbReference type="ChEBI" id="CHEBI:57540"/>
    </ligand>
</feature>
<dbReference type="SMART" id="SM00532">
    <property type="entry name" value="LIGANc"/>
    <property type="match status" value="1"/>
</dbReference>
<evidence type="ECO:0000313" key="17">
    <source>
        <dbReference type="EMBL" id="CAF0689959.1"/>
    </source>
</evidence>
<dbReference type="GO" id="GO:0003677">
    <property type="term" value="F:DNA binding"/>
    <property type="evidence" value="ECO:0007669"/>
    <property type="project" value="InterPro"/>
</dbReference>
<dbReference type="InterPro" id="IPR041663">
    <property type="entry name" value="DisA/LigA_HHH"/>
</dbReference>
<dbReference type="NCBIfam" id="TIGR00575">
    <property type="entry name" value="dnlj"/>
    <property type="match status" value="1"/>
</dbReference>
<keyword evidence="18" id="KW-1185">Reference proteome</keyword>
<dbReference type="Pfam" id="PF00533">
    <property type="entry name" value="BRCT"/>
    <property type="match status" value="1"/>
</dbReference>
<dbReference type="PROSITE" id="PS01055">
    <property type="entry name" value="DNA_LIGASE_N1"/>
    <property type="match status" value="1"/>
</dbReference>